<name>A0A8J3IZQ8_9ACTN</name>
<evidence type="ECO:0000313" key="2">
    <source>
        <dbReference type="Proteomes" id="UP000612808"/>
    </source>
</evidence>
<dbReference type="PANTHER" id="PTHR38479:SF2">
    <property type="entry name" value="WINGED HELIX DNA-BINDING DOMAIN-CONTAINING PROTEIN"/>
    <property type="match status" value="1"/>
</dbReference>
<comment type="caution">
    <text evidence="1">The sequence shown here is derived from an EMBL/GenBank/DDBJ whole genome shotgun (WGS) entry which is preliminary data.</text>
</comment>
<reference evidence="1" key="1">
    <citation type="submission" date="2021-01" db="EMBL/GenBank/DDBJ databases">
        <title>Whole genome shotgun sequence of Actinocatenispora rupis NBRC 107355.</title>
        <authorList>
            <person name="Komaki H."/>
            <person name="Tamura T."/>
        </authorList>
    </citation>
    <scope>NUCLEOTIDE SEQUENCE</scope>
    <source>
        <strain evidence="1">NBRC 107355</strain>
    </source>
</reference>
<evidence type="ECO:0008006" key="3">
    <source>
        <dbReference type="Google" id="ProtNLM"/>
    </source>
</evidence>
<dbReference type="InterPro" id="IPR009351">
    <property type="entry name" value="AlkZ-like"/>
</dbReference>
<protein>
    <recommendedName>
        <fullName evidence="3">Winged helix DNA-binding domain-containing protein</fullName>
    </recommendedName>
</protein>
<dbReference type="Proteomes" id="UP000612808">
    <property type="component" value="Unassembled WGS sequence"/>
</dbReference>
<dbReference type="AlphaFoldDB" id="A0A8J3IZQ8"/>
<gene>
    <name evidence="1" type="ORF">Aru02nite_24470</name>
</gene>
<accession>A0A8J3IZQ8</accession>
<dbReference type="PANTHER" id="PTHR38479">
    <property type="entry name" value="LMO0824 PROTEIN"/>
    <property type="match status" value="1"/>
</dbReference>
<proteinExistence type="predicted"/>
<dbReference type="EMBL" id="BOMB01000012">
    <property type="protein sequence ID" value="GID11558.1"/>
    <property type="molecule type" value="Genomic_DNA"/>
</dbReference>
<dbReference type="Pfam" id="PF06224">
    <property type="entry name" value="AlkZ-like"/>
    <property type="match status" value="1"/>
</dbReference>
<keyword evidence="2" id="KW-1185">Reference proteome</keyword>
<sequence length="205" mass="22975">MLKNRDLNRATLSRQLLLRRHRMDPAAAVEHLVGLHSQLPQNPYTALWSRLADFDPAAFSVRLADREFVRISLQRSTIHTVTADDCLTLRPVLQVPQDRTLKSAFGRQLAGVDIEAAADRARQLTEDRPMTFNDIGTALAEQWPEASPRALGMIARHRLSMVQVPPRGFWQRGGESRHTTAESWLGRRLAVAGSLGVPAARFSLR</sequence>
<evidence type="ECO:0000313" key="1">
    <source>
        <dbReference type="EMBL" id="GID11558.1"/>
    </source>
</evidence>
<organism evidence="1 2">
    <name type="scientific">Actinocatenispora rupis</name>
    <dbReference type="NCBI Taxonomy" id="519421"/>
    <lineage>
        <taxon>Bacteria</taxon>
        <taxon>Bacillati</taxon>
        <taxon>Actinomycetota</taxon>
        <taxon>Actinomycetes</taxon>
        <taxon>Micromonosporales</taxon>
        <taxon>Micromonosporaceae</taxon>
        <taxon>Actinocatenispora</taxon>
    </lineage>
</organism>